<dbReference type="PANTHER" id="PTHR43531:SF11">
    <property type="entry name" value="METHYL-ACCEPTING CHEMOTAXIS PROTEIN 3"/>
    <property type="match status" value="1"/>
</dbReference>
<evidence type="ECO:0000313" key="7">
    <source>
        <dbReference type="EMBL" id="OFV72470.1"/>
    </source>
</evidence>
<dbReference type="SUPFAM" id="SSF55785">
    <property type="entry name" value="PYP-like sensor domain (PAS domain)"/>
    <property type="match status" value="1"/>
</dbReference>
<keyword evidence="4" id="KW-0812">Transmembrane</keyword>
<feature type="domain" description="HAMP" evidence="6">
    <location>
        <begin position="429"/>
        <end position="481"/>
    </location>
</feature>
<reference evidence="7 8" key="1">
    <citation type="submission" date="2015-09" db="EMBL/GenBank/DDBJ databases">
        <title>Genome sequence of Acetobacterium wieringae DSM 1911.</title>
        <authorList>
            <person name="Poehlein A."/>
            <person name="Bengelsdorf F.R."/>
            <person name="Schiel-Bengelsdorf B."/>
            <person name="Duerre P."/>
            <person name="Daniel R."/>
        </authorList>
    </citation>
    <scope>NUCLEOTIDE SEQUENCE [LARGE SCALE GENOMIC DNA]</scope>
    <source>
        <strain evidence="7 8">DSM 1911</strain>
    </source>
</reference>
<evidence type="ECO:0000256" key="2">
    <source>
        <dbReference type="ARBA" id="ARBA00029447"/>
    </source>
</evidence>
<dbReference type="Pfam" id="PF18947">
    <property type="entry name" value="HAMP_2"/>
    <property type="match status" value="1"/>
</dbReference>
<dbReference type="SMART" id="SM00283">
    <property type="entry name" value="MA"/>
    <property type="match status" value="1"/>
</dbReference>
<dbReference type="InterPro" id="IPR051310">
    <property type="entry name" value="MCP_chemotaxis"/>
</dbReference>
<dbReference type="CDD" id="cd11386">
    <property type="entry name" value="MCP_signal"/>
    <property type="match status" value="1"/>
</dbReference>
<dbReference type="Pfam" id="PF00672">
    <property type="entry name" value="HAMP"/>
    <property type="match status" value="1"/>
</dbReference>
<comment type="similarity">
    <text evidence="2">Belongs to the methyl-accepting chemotaxis (MCP) protein family.</text>
</comment>
<evidence type="ECO:0000313" key="8">
    <source>
        <dbReference type="Proteomes" id="UP000176244"/>
    </source>
</evidence>
<dbReference type="PROSITE" id="PS50111">
    <property type="entry name" value="CHEMOTAXIS_TRANSDUC_2"/>
    <property type="match status" value="1"/>
</dbReference>
<dbReference type="EMBL" id="LKEU01000009">
    <property type="protein sequence ID" value="OFV72470.1"/>
    <property type="molecule type" value="Genomic_DNA"/>
</dbReference>
<accession>A0A1F2PM07</accession>
<sequence>MKNQKSLLSKILMTVVVPVALVFGAVAGIAMVITSQSFEQFSEIQNSLLLVYVIGLAVVIGIVVLGMKDSSNRITNLAEAAQKIADGDIDVKLRSGDAQDQLSAISEALSLVVENNKIYAKMAQKMATGDLTEDISLVSGNDLLGNDLLAAQKSMTKLLDYLVSMPELVEKNEYFDRRIEDNLAGDYKKAITHVNQAMAIVSTNMEYYLTILDALPYRITTIDQNMNMVFVNKILEDLMKLTGTASSREEIRGVPCNSCNLEMCHTEDCGVKALNAGGERLNELGYSEHRFEFRDRHYRMDTMNLINRKGEKIGYVDVSHDITPVMSVNNYRSDAVMRLAENLHRLSEGNLDLDLQVDEPGQYTSEVYEQFKAIGDSLAEVKGTIGNLIDDASKLTHAAIEGQLGTRADETKFDGSWQELISGMNGILGEISKPLQEVSVVMDQISSGNLKATVKGSYQGSFEELKESVNSMGAGFKEIVGEISTVTEAIGKGNLNLDNVSDFGGDFSIISDALNTIIGTLNSLLGDINHAAEQVNAGANQVSDSSQALAQGSTEQASSIQELTASITEIADQTKNNAVNANKARELATDVMGNADKGNHQMTEMQQSMVEINKSSEDISKIIKVIDDIAFQTNILALNAAVEAARAGQHGKGFAVVAEEVRTLAARSADAAKETTGLIEGSISKVAEGTKIADETASALDEIVAGIAQVNDLIGNIAEASNEQATGIAQINMGVEQVAQVVQQNSATAEESAAASEELSGQSILLKQMIDQFQLR</sequence>
<dbReference type="Gene3D" id="3.30.450.20">
    <property type="entry name" value="PAS domain"/>
    <property type="match status" value="1"/>
</dbReference>
<keyword evidence="4" id="KW-0472">Membrane</keyword>
<dbReference type="STRING" id="52694.ACWI_00730"/>
<feature type="transmembrane region" description="Helical" evidence="4">
    <location>
        <begin position="12"/>
        <end position="35"/>
    </location>
</feature>
<dbReference type="PANTHER" id="PTHR43531">
    <property type="entry name" value="PROTEIN ICFG"/>
    <property type="match status" value="1"/>
</dbReference>
<dbReference type="Pfam" id="PF00015">
    <property type="entry name" value="MCPsignal"/>
    <property type="match status" value="1"/>
</dbReference>
<proteinExistence type="inferred from homology"/>
<feature type="domain" description="HAMP" evidence="6">
    <location>
        <begin position="68"/>
        <end position="121"/>
    </location>
</feature>
<dbReference type="AlphaFoldDB" id="A0A1F2PM07"/>
<dbReference type="InterPro" id="IPR004089">
    <property type="entry name" value="MCPsignal_dom"/>
</dbReference>
<gene>
    <name evidence="7" type="primary">tap_1</name>
    <name evidence="7" type="ORF">ACWI_00730</name>
</gene>
<keyword evidence="4" id="KW-1133">Transmembrane helix</keyword>
<dbReference type="SUPFAM" id="SSF58104">
    <property type="entry name" value="Methyl-accepting chemotaxis protein (MCP) signaling domain"/>
    <property type="match status" value="2"/>
</dbReference>
<dbReference type="OrthoDB" id="1776085at2"/>
<dbReference type="GO" id="GO:0007165">
    <property type="term" value="P:signal transduction"/>
    <property type="evidence" value="ECO:0007669"/>
    <property type="project" value="UniProtKB-KW"/>
</dbReference>
<dbReference type="Proteomes" id="UP000176244">
    <property type="component" value="Unassembled WGS sequence"/>
</dbReference>
<dbReference type="GO" id="GO:0004888">
    <property type="term" value="F:transmembrane signaling receptor activity"/>
    <property type="evidence" value="ECO:0007669"/>
    <property type="project" value="TreeGrafter"/>
</dbReference>
<keyword evidence="3" id="KW-0807">Transducer</keyword>
<name>A0A1F2PM07_9FIRM</name>
<dbReference type="RefSeq" id="WP_070369466.1">
    <property type="nucleotide sequence ID" value="NZ_LKEU01000009.1"/>
</dbReference>
<evidence type="ECO:0000256" key="4">
    <source>
        <dbReference type="SAM" id="Phobius"/>
    </source>
</evidence>
<keyword evidence="1" id="KW-0145">Chemotaxis</keyword>
<comment type="caution">
    <text evidence="7">The sequence shown here is derived from an EMBL/GenBank/DDBJ whole genome shotgun (WGS) entry which is preliminary data.</text>
</comment>
<evidence type="ECO:0000259" key="6">
    <source>
        <dbReference type="PROSITE" id="PS50885"/>
    </source>
</evidence>
<evidence type="ECO:0000256" key="1">
    <source>
        <dbReference type="ARBA" id="ARBA00022500"/>
    </source>
</evidence>
<feature type="domain" description="Methyl-accepting transducer" evidence="5">
    <location>
        <begin position="531"/>
        <end position="760"/>
    </location>
</feature>
<dbReference type="InterPro" id="IPR035965">
    <property type="entry name" value="PAS-like_dom_sf"/>
</dbReference>
<dbReference type="SMART" id="SM00304">
    <property type="entry name" value="HAMP"/>
    <property type="match status" value="2"/>
</dbReference>
<dbReference type="Gene3D" id="1.10.287.950">
    <property type="entry name" value="Methyl-accepting chemotaxis protein"/>
    <property type="match status" value="1"/>
</dbReference>
<dbReference type="Gene3D" id="1.20.120.1530">
    <property type="match status" value="1"/>
</dbReference>
<evidence type="ECO:0000256" key="3">
    <source>
        <dbReference type="PROSITE-ProRule" id="PRU00284"/>
    </source>
</evidence>
<organism evidence="7 8">
    <name type="scientific">Acetobacterium wieringae</name>
    <dbReference type="NCBI Taxonomy" id="52694"/>
    <lineage>
        <taxon>Bacteria</taxon>
        <taxon>Bacillati</taxon>
        <taxon>Bacillota</taxon>
        <taxon>Clostridia</taxon>
        <taxon>Eubacteriales</taxon>
        <taxon>Eubacteriaceae</taxon>
        <taxon>Acetobacterium</taxon>
    </lineage>
</organism>
<dbReference type="Gene3D" id="6.10.340.10">
    <property type="match status" value="1"/>
</dbReference>
<dbReference type="GO" id="GO:0006935">
    <property type="term" value="P:chemotaxis"/>
    <property type="evidence" value="ECO:0007669"/>
    <property type="project" value="TreeGrafter"/>
</dbReference>
<dbReference type="InterPro" id="IPR003660">
    <property type="entry name" value="HAMP_dom"/>
</dbReference>
<dbReference type="FunFam" id="1.10.287.950:FF:000001">
    <property type="entry name" value="Methyl-accepting chemotaxis sensory transducer"/>
    <property type="match status" value="1"/>
</dbReference>
<dbReference type="PROSITE" id="PS50885">
    <property type="entry name" value="HAMP"/>
    <property type="match status" value="2"/>
</dbReference>
<evidence type="ECO:0000259" key="5">
    <source>
        <dbReference type="PROSITE" id="PS50111"/>
    </source>
</evidence>
<dbReference type="GO" id="GO:0005886">
    <property type="term" value="C:plasma membrane"/>
    <property type="evidence" value="ECO:0007669"/>
    <property type="project" value="TreeGrafter"/>
</dbReference>
<protein>
    <submittedName>
        <fullName evidence="7">Methyl-accepting chemotaxis protein IV</fullName>
    </submittedName>
</protein>
<feature type="transmembrane region" description="Helical" evidence="4">
    <location>
        <begin position="47"/>
        <end position="67"/>
    </location>
</feature>